<comment type="similarity">
    <text evidence="3">Belongs to the UreF family.</text>
</comment>
<evidence type="ECO:0000313" key="4">
    <source>
        <dbReference type="EMBL" id="TGD74824.1"/>
    </source>
</evidence>
<evidence type="ECO:0000313" key="5">
    <source>
        <dbReference type="Proteomes" id="UP000298050"/>
    </source>
</evidence>
<dbReference type="GO" id="GO:0016151">
    <property type="term" value="F:nickel cation binding"/>
    <property type="evidence" value="ECO:0007669"/>
    <property type="project" value="UniProtKB-UniRule"/>
</dbReference>
<protein>
    <recommendedName>
        <fullName evidence="3">Urease accessory protein UreF</fullName>
    </recommendedName>
</protein>
<accession>A0A4Z0M5Q3</accession>
<dbReference type="InterPro" id="IPR002639">
    <property type="entry name" value="UreF"/>
</dbReference>
<dbReference type="PIRSF" id="PIRSF009467">
    <property type="entry name" value="Ureas_acces_UreF"/>
    <property type="match status" value="1"/>
</dbReference>
<dbReference type="InterPro" id="IPR038277">
    <property type="entry name" value="UreF_sf"/>
</dbReference>
<dbReference type="Pfam" id="PF01730">
    <property type="entry name" value="UreF"/>
    <property type="match status" value="1"/>
</dbReference>
<dbReference type="GO" id="GO:0005737">
    <property type="term" value="C:cytoplasm"/>
    <property type="evidence" value="ECO:0007669"/>
    <property type="project" value="UniProtKB-SubCell"/>
</dbReference>
<keyword evidence="3" id="KW-0963">Cytoplasm</keyword>
<proteinExistence type="inferred from homology"/>
<sequence length="224" mass="24437">MATTLTDTALLRLLQLTSPALPVGGYAFSQGLEMAVECGWVTDAAQTRQWLEQQLRCSLARVDVPLLLRLHRAAREGDLVQLRYFNAYLLACRESAELRRTETAMGEALCRLMPELGLALPAVGEPLGFTTAFGWVAAHWGIDEDTAAHGYLWSWLENQVAAATKLVPLGQSAAQRLLGELLPVLVAARSVGARLPEAEIGASLPALALASSWHENQYTRLFRS</sequence>
<dbReference type="EMBL" id="SRLE01000005">
    <property type="protein sequence ID" value="TGD74824.1"/>
    <property type="molecule type" value="Genomic_DNA"/>
</dbReference>
<dbReference type="RefSeq" id="WP_135441950.1">
    <property type="nucleotide sequence ID" value="NZ_SRLE01000005.1"/>
</dbReference>
<evidence type="ECO:0000256" key="2">
    <source>
        <dbReference type="ARBA" id="ARBA00023186"/>
    </source>
</evidence>
<keyword evidence="2 3" id="KW-0143">Chaperone</keyword>
<organism evidence="4 5">
    <name type="scientific">Mangrovimicrobium sediminis</name>
    <dbReference type="NCBI Taxonomy" id="2562682"/>
    <lineage>
        <taxon>Bacteria</taxon>
        <taxon>Pseudomonadati</taxon>
        <taxon>Pseudomonadota</taxon>
        <taxon>Gammaproteobacteria</taxon>
        <taxon>Cellvibrionales</taxon>
        <taxon>Halieaceae</taxon>
        <taxon>Mangrovimicrobium</taxon>
    </lineage>
</organism>
<evidence type="ECO:0000256" key="1">
    <source>
        <dbReference type="ARBA" id="ARBA00022988"/>
    </source>
</evidence>
<dbReference type="AlphaFoldDB" id="A0A4Z0M5Q3"/>
<comment type="function">
    <text evidence="3">Required for maturation of urease via the functional incorporation of the urease nickel metallocenter.</text>
</comment>
<dbReference type="PANTHER" id="PTHR33620:SF1">
    <property type="entry name" value="UREASE ACCESSORY PROTEIN F"/>
    <property type="match status" value="1"/>
</dbReference>
<dbReference type="Gene3D" id="1.10.4190.10">
    <property type="entry name" value="Urease accessory protein UreF"/>
    <property type="match status" value="1"/>
</dbReference>
<name>A0A4Z0M5Q3_9GAMM</name>
<dbReference type="HAMAP" id="MF_01385">
    <property type="entry name" value="UreF"/>
    <property type="match status" value="1"/>
</dbReference>
<dbReference type="Proteomes" id="UP000298050">
    <property type="component" value="Unassembled WGS sequence"/>
</dbReference>
<comment type="caution">
    <text evidence="4">The sequence shown here is derived from an EMBL/GenBank/DDBJ whole genome shotgun (WGS) entry which is preliminary data.</text>
</comment>
<comment type="subunit">
    <text evidence="3">UreD, UreF and UreG form a complex that acts as a GTP-hydrolysis-dependent molecular chaperone, activating the urease apoprotein by helping to assemble the nickel containing metallocenter of UreC. The UreE protein probably delivers the nickel.</text>
</comment>
<dbReference type="PANTHER" id="PTHR33620">
    <property type="entry name" value="UREASE ACCESSORY PROTEIN F"/>
    <property type="match status" value="1"/>
</dbReference>
<reference evidence="4 5" key="1">
    <citation type="submission" date="2019-04" db="EMBL/GenBank/DDBJ databases">
        <title>Taxonomy of novel Haliea sp. from mangrove soil of West Coast of India.</title>
        <authorList>
            <person name="Verma A."/>
            <person name="Kumar P."/>
            <person name="Krishnamurthi S."/>
        </authorList>
    </citation>
    <scope>NUCLEOTIDE SEQUENCE [LARGE SCALE GENOMIC DNA]</scope>
    <source>
        <strain evidence="4 5">SAOS-164</strain>
    </source>
</reference>
<gene>
    <name evidence="3" type="primary">ureF</name>
    <name evidence="4" type="ORF">E4634_06400</name>
</gene>
<dbReference type="OrthoDB" id="9798772at2"/>
<evidence type="ECO:0000256" key="3">
    <source>
        <dbReference type="HAMAP-Rule" id="MF_01385"/>
    </source>
</evidence>
<keyword evidence="5" id="KW-1185">Reference proteome</keyword>
<keyword evidence="1 3" id="KW-0996">Nickel insertion</keyword>
<comment type="subcellular location">
    <subcellularLocation>
        <location evidence="3">Cytoplasm</location>
    </subcellularLocation>
</comment>